<dbReference type="GO" id="GO:0016020">
    <property type="term" value="C:membrane"/>
    <property type="evidence" value="ECO:0007669"/>
    <property type="project" value="UniProtKB-SubCell"/>
</dbReference>
<dbReference type="PANTHER" id="PTHR47974">
    <property type="entry name" value="OS07G0415500 PROTEIN"/>
    <property type="match status" value="1"/>
</dbReference>
<keyword evidence="6" id="KW-0547">Nucleotide-binding</keyword>
<feature type="binding site" evidence="6">
    <location>
        <position position="115"/>
    </location>
    <ligand>
        <name>ATP</name>
        <dbReference type="ChEBI" id="CHEBI:30616"/>
    </ligand>
</feature>
<evidence type="ECO:0000256" key="3">
    <source>
        <dbReference type="ARBA" id="ARBA00022729"/>
    </source>
</evidence>
<evidence type="ECO:0000256" key="5">
    <source>
        <dbReference type="ARBA" id="ARBA00023136"/>
    </source>
</evidence>
<dbReference type="SUPFAM" id="SSF56112">
    <property type="entry name" value="Protein kinase-like (PK-like)"/>
    <property type="match status" value="1"/>
</dbReference>
<keyword evidence="5 7" id="KW-0472">Membrane</keyword>
<evidence type="ECO:0000256" key="6">
    <source>
        <dbReference type="PROSITE-ProRule" id="PRU10141"/>
    </source>
</evidence>
<evidence type="ECO:0008006" key="10">
    <source>
        <dbReference type="Google" id="ProtNLM"/>
    </source>
</evidence>
<gene>
    <name evidence="8" type="ORF">HYC85_008411</name>
</gene>
<dbReference type="PANTHER" id="PTHR47974:SF3">
    <property type="entry name" value="RECEPTOR-LIKE SERINE_THREONINE-PROTEIN KINASE"/>
    <property type="match status" value="1"/>
</dbReference>
<evidence type="ECO:0000256" key="7">
    <source>
        <dbReference type="SAM" id="Phobius"/>
    </source>
</evidence>
<accession>A0A7J7HSQ0</accession>
<protein>
    <recommendedName>
        <fullName evidence="10">Protein kinase domain-containing protein</fullName>
    </recommendedName>
</protein>
<comment type="subcellular location">
    <subcellularLocation>
        <location evidence="1">Membrane</location>
        <topology evidence="1">Single-pass membrane protein</topology>
    </subcellularLocation>
</comment>
<dbReference type="EMBL" id="JACBKZ010000003">
    <property type="protein sequence ID" value="KAF5955555.1"/>
    <property type="molecule type" value="Genomic_DNA"/>
</dbReference>
<evidence type="ECO:0000256" key="1">
    <source>
        <dbReference type="ARBA" id="ARBA00004167"/>
    </source>
</evidence>
<feature type="transmembrane region" description="Helical" evidence="7">
    <location>
        <begin position="30"/>
        <end position="54"/>
    </location>
</feature>
<dbReference type="Gene3D" id="3.30.200.20">
    <property type="entry name" value="Phosphorylase Kinase, domain 1"/>
    <property type="match status" value="1"/>
</dbReference>
<dbReference type="PROSITE" id="PS00107">
    <property type="entry name" value="PROTEIN_KINASE_ATP"/>
    <property type="match status" value="1"/>
</dbReference>
<evidence type="ECO:0000313" key="9">
    <source>
        <dbReference type="Proteomes" id="UP000593564"/>
    </source>
</evidence>
<evidence type="ECO:0000256" key="4">
    <source>
        <dbReference type="ARBA" id="ARBA00022989"/>
    </source>
</evidence>
<evidence type="ECO:0000313" key="8">
    <source>
        <dbReference type="EMBL" id="KAF5955555.1"/>
    </source>
</evidence>
<keyword evidence="9" id="KW-1185">Reference proteome</keyword>
<comment type="caution">
    <text evidence="8">The sequence shown here is derived from an EMBL/GenBank/DDBJ whole genome shotgun (WGS) entry which is preliminary data.</text>
</comment>
<keyword evidence="2 7" id="KW-0812">Transmembrane</keyword>
<dbReference type="InterPro" id="IPR017441">
    <property type="entry name" value="Protein_kinase_ATP_BS"/>
</dbReference>
<organism evidence="8 9">
    <name type="scientific">Camellia sinensis</name>
    <name type="common">Tea plant</name>
    <name type="synonym">Thea sinensis</name>
    <dbReference type="NCBI Taxonomy" id="4442"/>
    <lineage>
        <taxon>Eukaryota</taxon>
        <taxon>Viridiplantae</taxon>
        <taxon>Streptophyta</taxon>
        <taxon>Embryophyta</taxon>
        <taxon>Tracheophyta</taxon>
        <taxon>Spermatophyta</taxon>
        <taxon>Magnoliopsida</taxon>
        <taxon>eudicotyledons</taxon>
        <taxon>Gunneridae</taxon>
        <taxon>Pentapetalae</taxon>
        <taxon>asterids</taxon>
        <taxon>Ericales</taxon>
        <taxon>Theaceae</taxon>
        <taxon>Camellia</taxon>
    </lineage>
</organism>
<keyword evidence="4 7" id="KW-1133">Transmembrane helix</keyword>
<dbReference type="GO" id="GO:0005524">
    <property type="term" value="F:ATP binding"/>
    <property type="evidence" value="ECO:0007669"/>
    <property type="project" value="UniProtKB-UniRule"/>
</dbReference>
<proteinExistence type="predicted"/>
<name>A0A7J7HSQ0_CAMSI</name>
<dbReference type="AlphaFoldDB" id="A0A7J7HSQ0"/>
<dbReference type="Proteomes" id="UP000593564">
    <property type="component" value="Unassembled WGS sequence"/>
</dbReference>
<sequence>MKLNCLSLGKNSTQLDRVYKRNDGKKFLNFLVWFSCAIRVVEILCILLISFLVLKNPNYSGLEMQGYFLSATTFKKSTYAEMKRATRGFSEEIGRGGHGVVYKGILPDHRVAAIKRFNKANKGEAEFLTEIKRNKRHNRKLGI</sequence>
<keyword evidence="6" id="KW-0067">ATP-binding</keyword>
<evidence type="ECO:0000256" key="2">
    <source>
        <dbReference type="ARBA" id="ARBA00022692"/>
    </source>
</evidence>
<reference evidence="9" key="1">
    <citation type="journal article" date="2020" name="Nat. Commun.">
        <title>Genome assembly of wild tea tree DASZ reveals pedigree and selection history of tea varieties.</title>
        <authorList>
            <person name="Zhang W."/>
            <person name="Zhang Y."/>
            <person name="Qiu H."/>
            <person name="Guo Y."/>
            <person name="Wan H."/>
            <person name="Zhang X."/>
            <person name="Scossa F."/>
            <person name="Alseekh S."/>
            <person name="Zhang Q."/>
            <person name="Wang P."/>
            <person name="Xu L."/>
            <person name="Schmidt M.H."/>
            <person name="Jia X."/>
            <person name="Li D."/>
            <person name="Zhu A."/>
            <person name="Guo F."/>
            <person name="Chen W."/>
            <person name="Ni D."/>
            <person name="Usadel B."/>
            <person name="Fernie A.R."/>
            <person name="Wen W."/>
        </authorList>
    </citation>
    <scope>NUCLEOTIDE SEQUENCE [LARGE SCALE GENOMIC DNA]</scope>
    <source>
        <strain evidence="9">cv. G240</strain>
    </source>
</reference>
<dbReference type="InterPro" id="IPR011009">
    <property type="entry name" value="Kinase-like_dom_sf"/>
</dbReference>
<reference evidence="8 9" key="2">
    <citation type="submission" date="2020-07" db="EMBL/GenBank/DDBJ databases">
        <title>Genome assembly of wild tea tree DASZ reveals pedigree and selection history of tea varieties.</title>
        <authorList>
            <person name="Zhang W."/>
        </authorList>
    </citation>
    <scope>NUCLEOTIDE SEQUENCE [LARGE SCALE GENOMIC DNA]</scope>
    <source>
        <strain evidence="9">cv. G240</strain>
        <tissue evidence="8">Leaf</tissue>
    </source>
</reference>
<keyword evidence="3" id="KW-0732">Signal</keyword>